<proteinExistence type="predicted"/>
<accession>A0A376BLZ6</accession>
<dbReference type="Proteomes" id="UP000254209">
    <property type="component" value="Unassembled WGS sequence"/>
</dbReference>
<dbReference type="EMBL" id="UFSO01000002">
    <property type="protein sequence ID" value="SSY70643.1"/>
    <property type="molecule type" value="Genomic_DNA"/>
</dbReference>
<sequence>MYIHKPRFIFPFCVHCFLLGNHEFFTPQIADFRLPFGKNIFI</sequence>
<organism evidence="1 2">
    <name type="scientific">Alysiella crassa</name>
    <dbReference type="NCBI Taxonomy" id="153491"/>
    <lineage>
        <taxon>Bacteria</taxon>
        <taxon>Pseudomonadati</taxon>
        <taxon>Pseudomonadota</taxon>
        <taxon>Betaproteobacteria</taxon>
        <taxon>Neisseriales</taxon>
        <taxon>Neisseriaceae</taxon>
        <taxon>Alysiella</taxon>
    </lineage>
</organism>
<protein>
    <submittedName>
        <fullName evidence="1">Uncharacterized protein</fullName>
    </submittedName>
</protein>
<reference evidence="1 2" key="1">
    <citation type="submission" date="2018-06" db="EMBL/GenBank/DDBJ databases">
        <authorList>
            <consortium name="Pathogen Informatics"/>
            <person name="Doyle S."/>
        </authorList>
    </citation>
    <scope>NUCLEOTIDE SEQUENCE [LARGE SCALE GENOMIC DNA]</scope>
    <source>
        <strain evidence="1 2">NCTC10283</strain>
    </source>
</reference>
<name>A0A376BLZ6_9NEIS</name>
<keyword evidence="2" id="KW-1185">Reference proteome</keyword>
<dbReference type="AlphaFoldDB" id="A0A376BLZ6"/>
<evidence type="ECO:0000313" key="1">
    <source>
        <dbReference type="EMBL" id="SSY70643.1"/>
    </source>
</evidence>
<evidence type="ECO:0000313" key="2">
    <source>
        <dbReference type="Proteomes" id="UP000254209"/>
    </source>
</evidence>
<gene>
    <name evidence="1" type="ORF">NCTC10283_00750</name>
</gene>